<feature type="signal peptide" evidence="1">
    <location>
        <begin position="1"/>
        <end position="21"/>
    </location>
</feature>
<keyword evidence="3" id="KW-1185">Reference proteome</keyword>
<organism evidence="2 3">
    <name type="scientific">Sulfurimonas sediminis</name>
    <dbReference type="NCBI Taxonomy" id="2590020"/>
    <lineage>
        <taxon>Bacteria</taxon>
        <taxon>Pseudomonadati</taxon>
        <taxon>Campylobacterota</taxon>
        <taxon>Epsilonproteobacteria</taxon>
        <taxon>Campylobacterales</taxon>
        <taxon>Sulfurimonadaceae</taxon>
        <taxon>Sulfurimonas</taxon>
    </lineage>
</organism>
<dbReference type="EMBL" id="CP041235">
    <property type="protein sequence ID" value="QOP43254.1"/>
    <property type="molecule type" value="Genomic_DNA"/>
</dbReference>
<evidence type="ECO:0000256" key="1">
    <source>
        <dbReference type="SAM" id="SignalP"/>
    </source>
</evidence>
<evidence type="ECO:0000313" key="2">
    <source>
        <dbReference type="EMBL" id="QOP43254.1"/>
    </source>
</evidence>
<reference evidence="2 3" key="1">
    <citation type="submission" date="2019-06" db="EMBL/GenBank/DDBJ databases">
        <title>Sulfurimonas gotlandica sp. nov., a chemoautotrophic and psychrotolerant epsilonproteobacterium isolated from a pelagic redoxcline, and an emended description of the genus Sulfurimonas.</title>
        <authorList>
            <person name="Wang S."/>
            <person name="Jiang L."/>
            <person name="Shao Z."/>
        </authorList>
    </citation>
    <scope>NUCLEOTIDE SEQUENCE [LARGE SCALE GENOMIC DNA]</scope>
    <source>
        <strain evidence="2 3">S2-6</strain>
    </source>
</reference>
<accession>A0A7M1B0L4</accession>
<dbReference type="Proteomes" id="UP000593719">
    <property type="component" value="Chromosome"/>
</dbReference>
<dbReference type="RefSeq" id="WP_193151547.1">
    <property type="nucleotide sequence ID" value="NZ_CP041235.1"/>
</dbReference>
<dbReference type="GO" id="GO:0020037">
    <property type="term" value="F:heme binding"/>
    <property type="evidence" value="ECO:0007669"/>
    <property type="project" value="InterPro"/>
</dbReference>
<sequence length="111" mass="12906">MKKILLIALSLAFFTLSSSNAAIYKGQRIFIKKCLKCHDSGQNFIAKYKMKKWKKLMRKKGKALAEIHLKSEKAKKSWKYFKSKKYARKSKHLKQFLVEYAKDSGNVPACN</sequence>
<name>A0A7M1B0L4_9BACT</name>
<feature type="chain" id="PRO_5032613219" evidence="1">
    <location>
        <begin position="22"/>
        <end position="111"/>
    </location>
</feature>
<dbReference type="SUPFAM" id="SSF46626">
    <property type="entry name" value="Cytochrome c"/>
    <property type="match status" value="1"/>
</dbReference>
<proteinExistence type="predicted"/>
<protein>
    <submittedName>
        <fullName evidence="2">Cytochrome C</fullName>
    </submittedName>
</protein>
<dbReference type="InterPro" id="IPR036909">
    <property type="entry name" value="Cyt_c-like_dom_sf"/>
</dbReference>
<dbReference type="GO" id="GO:0009055">
    <property type="term" value="F:electron transfer activity"/>
    <property type="evidence" value="ECO:0007669"/>
    <property type="project" value="InterPro"/>
</dbReference>
<gene>
    <name evidence="2" type="ORF">FJR45_04565</name>
</gene>
<evidence type="ECO:0000313" key="3">
    <source>
        <dbReference type="Proteomes" id="UP000593719"/>
    </source>
</evidence>
<keyword evidence="1" id="KW-0732">Signal</keyword>
<dbReference type="AlphaFoldDB" id="A0A7M1B0L4"/>
<dbReference type="Gene3D" id="1.10.760.10">
    <property type="entry name" value="Cytochrome c-like domain"/>
    <property type="match status" value="1"/>
</dbReference>
<dbReference type="KEGG" id="ssei:FJR45_04565"/>